<gene>
    <name evidence="2" type="ORF">FisN_13Lh151</name>
</gene>
<dbReference type="AlphaFoldDB" id="A0A1Z5KMN4"/>
<dbReference type="EMBL" id="BDSP01000253">
    <property type="protein sequence ID" value="GAX27281.1"/>
    <property type="molecule type" value="Genomic_DNA"/>
</dbReference>
<feature type="transmembrane region" description="Helical" evidence="1">
    <location>
        <begin position="71"/>
        <end position="89"/>
    </location>
</feature>
<keyword evidence="1" id="KW-1133">Transmembrane helix</keyword>
<evidence type="ECO:0000313" key="2">
    <source>
        <dbReference type="EMBL" id="GAX27281.1"/>
    </source>
</evidence>
<dbReference type="OrthoDB" id="2132086at2759"/>
<organism evidence="2 3">
    <name type="scientific">Fistulifera solaris</name>
    <name type="common">Oleaginous diatom</name>
    <dbReference type="NCBI Taxonomy" id="1519565"/>
    <lineage>
        <taxon>Eukaryota</taxon>
        <taxon>Sar</taxon>
        <taxon>Stramenopiles</taxon>
        <taxon>Ochrophyta</taxon>
        <taxon>Bacillariophyta</taxon>
        <taxon>Bacillariophyceae</taxon>
        <taxon>Bacillariophycidae</taxon>
        <taxon>Naviculales</taxon>
        <taxon>Naviculaceae</taxon>
        <taxon>Fistulifera</taxon>
    </lineage>
</organism>
<proteinExistence type="predicted"/>
<protein>
    <submittedName>
        <fullName evidence="2">Uncharacterized protein</fullName>
    </submittedName>
</protein>
<sequence length="212" mass="24218">MLNKSAAHNTRATLEDYVHFHGMLCQPATAARCIQSFDGSVLFMPKVVADAANLQACSLQKYEFSSGRLTLLSYYLLVLVSWTGFLTLIGRTNFLIGREEDVNLPLPDRLQAEIAGKRNNLELGFDRNRLMAHVQSVRPDTTELFIKRRFEYEFGNIVSVVMLHLVCDQGRLHLFEIYHMHNPLLRFLVKSLSTIVAPFKGISFPHQKKKNH</sequence>
<evidence type="ECO:0000313" key="3">
    <source>
        <dbReference type="Proteomes" id="UP000198406"/>
    </source>
</evidence>
<evidence type="ECO:0000256" key="1">
    <source>
        <dbReference type="SAM" id="Phobius"/>
    </source>
</evidence>
<dbReference type="Proteomes" id="UP000198406">
    <property type="component" value="Unassembled WGS sequence"/>
</dbReference>
<accession>A0A1Z5KMN4</accession>
<keyword evidence="1" id="KW-0812">Transmembrane</keyword>
<keyword evidence="3" id="KW-1185">Reference proteome</keyword>
<keyword evidence="1" id="KW-0472">Membrane</keyword>
<dbReference type="InParanoid" id="A0A1Z5KMN4"/>
<reference evidence="2 3" key="1">
    <citation type="journal article" date="2015" name="Plant Cell">
        <title>Oil accumulation by the oleaginous diatom Fistulifera solaris as revealed by the genome and transcriptome.</title>
        <authorList>
            <person name="Tanaka T."/>
            <person name="Maeda Y."/>
            <person name="Veluchamy A."/>
            <person name="Tanaka M."/>
            <person name="Abida H."/>
            <person name="Marechal E."/>
            <person name="Bowler C."/>
            <person name="Muto M."/>
            <person name="Sunaga Y."/>
            <person name="Tanaka M."/>
            <person name="Yoshino T."/>
            <person name="Taniguchi T."/>
            <person name="Fukuda Y."/>
            <person name="Nemoto M."/>
            <person name="Matsumoto M."/>
            <person name="Wong P.S."/>
            <person name="Aburatani S."/>
            <person name="Fujibuchi W."/>
        </authorList>
    </citation>
    <scope>NUCLEOTIDE SEQUENCE [LARGE SCALE GENOMIC DNA]</scope>
    <source>
        <strain evidence="2 3">JPCC DA0580</strain>
    </source>
</reference>
<name>A0A1Z5KMN4_FISSO</name>
<comment type="caution">
    <text evidence="2">The sequence shown here is derived from an EMBL/GenBank/DDBJ whole genome shotgun (WGS) entry which is preliminary data.</text>
</comment>